<protein>
    <submittedName>
        <fullName evidence="6">Delta(8)-fatty-acid desaturase-like protein</fullName>
    </submittedName>
</protein>
<gene>
    <name evidence="6" type="ORF">Tco_0923561</name>
</gene>
<dbReference type="Proteomes" id="UP001151760">
    <property type="component" value="Unassembled WGS sequence"/>
</dbReference>
<dbReference type="SUPFAM" id="SSF55856">
    <property type="entry name" value="Cytochrome b5-like heme/steroid binding domain"/>
    <property type="match status" value="1"/>
</dbReference>
<comment type="similarity">
    <text evidence="4">Belongs to the cytochrome b5 family.</text>
</comment>
<proteinExistence type="inferred from homology"/>
<dbReference type="SMART" id="SM01117">
    <property type="entry name" value="Cyt-b5"/>
    <property type="match status" value="1"/>
</dbReference>
<reference evidence="6" key="1">
    <citation type="journal article" date="2022" name="Int. J. Mol. Sci.">
        <title>Draft Genome of Tanacetum Coccineum: Genomic Comparison of Closely Related Tanacetum-Family Plants.</title>
        <authorList>
            <person name="Yamashiro T."/>
            <person name="Shiraishi A."/>
            <person name="Nakayama K."/>
            <person name="Satake H."/>
        </authorList>
    </citation>
    <scope>NUCLEOTIDE SEQUENCE</scope>
</reference>
<reference evidence="6" key="2">
    <citation type="submission" date="2022-01" db="EMBL/GenBank/DDBJ databases">
        <authorList>
            <person name="Yamashiro T."/>
            <person name="Shiraishi A."/>
            <person name="Satake H."/>
            <person name="Nakayama K."/>
        </authorList>
    </citation>
    <scope>NUCLEOTIDE SEQUENCE</scope>
</reference>
<evidence type="ECO:0000256" key="1">
    <source>
        <dbReference type="ARBA" id="ARBA00022617"/>
    </source>
</evidence>
<evidence type="ECO:0000256" key="4">
    <source>
        <dbReference type="ARBA" id="ARBA00038168"/>
    </source>
</evidence>
<dbReference type="Pfam" id="PF00173">
    <property type="entry name" value="Cyt-b5"/>
    <property type="match status" value="1"/>
</dbReference>
<dbReference type="Gene3D" id="3.10.120.10">
    <property type="entry name" value="Cytochrome b5-like heme/steroid binding domain"/>
    <property type="match status" value="1"/>
</dbReference>
<dbReference type="InterPro" id="IPR001199">
    <property type="entry name" value="Cyt_B5-like_heme/steroid-bd"/>
</dbReference>
<evidence type="ECO:0000313" key="7">
    <source>
        <dbReference type="Proteomes" id="UP001151760"/>
    </source>
</evidence>
<feature type="domain" description="Cytochrome b5 heme-binding" evidence="5">
    <location>
        <begin position="263"/>
        <end position="342"/>
    </location>
</feature>
<dbReference type="PANTHER" id="PTHR19359">
    <property type="entry name" value="CYTOCHROME B5"/>
    <property type="match status" value="1"/>
</dbReference>
<accession>A0ABQ5D2T4</accession>
<evidence type="ECO:0000313" key="6">
    <source>
        <dbReference type="EMBL" id="GJT33142.1"/>
    </source>
</evidence>
<keyword evidence="3" id="KW-0408">Iron</keyword>
<name>A0ABQ5D2T4_9ASTR</name>
<dbReference type="InterPro" id="IPR050668">
    <property type="entry name" value="Cytochrome_b5"/>
</dbReference>
<evidence type="ECO:0000256" key="2">
    <source>
        <dbReference type="ARBA" id="ARBA00022723"/>
    </source>
</evidence>
<dbReference type="PANTHER" id="PTHR19359:SF95">
    <property type="entry name" value="CYTOCHROME B5 TYPE B"/>
    <property type="match status" value="1"/>
</dbReference>
<dbReference type="EMBL" id="BQNB010014852">
    <property type="protein sequence ID" value="GJT33142.1"/>
    <property type="molecule type" value="Genomic_DNA"/>
</dbReference>
<comment type="caution">
    <text evidence="6">The sequence shown here is derived from an EMBL/GenBank/DDBJ whole genome shotgun (WGS) entry which is preliminary data.</text>
</comment>
<sequence>MTSHSSGRDTTQSKEPHTLKTYAHIHIGFPRFVNLILLLLVPSFKFSSSNIMVGGRNGSRVRGRGWWRVPRLEKPDVKLKREFLRTKYDGTVTLDWVSGDAKRLPEDMSIPLLLTRILPLKDLGINVTNGDKDQSINDSVFALGSEPHDDSAFGKPHKYLPIKKEVVIDGKKMVAEEANASQGQCDDNADDWLPAMNYLLKNRISNKIRLEEEGVEGNDAENLNEEFEHLDMTSEINESVNASFMDDQSSEHIGFLNSTADGKTYITSEELQKHNKASDLWILIQGKVYDVTEWVKIHPGGDIPLMNLAGQDVTDDLSFSPGPQHVKHLNKHFNGYHFKRITSSKSQGDYMKACL</sequence>
<dbReference type="InterPro" id="IPR036400">
    <property type="entry name" value="Cyt_B5-like_heme/steroid_sf"/>
</dbReference>
<organism evidence="6 7">
    <name type="scientific">Tanacetum coccineum</name>
    <dbReference type="NCBI Taxonomy" id="301880"/>
    <lineage>
        <taxon>Eukaryota</taxon>
        <taxon>Viridiplantae</taxon>
        <taxon>Streptophyta</taxon>
        <taxon>Embryophyta</taxon>
        <taxon>Tracheophyta</taxon>
        <taxon>Spermatophyta</taxon>
        <taxon>Magnoliopsida</taxon>
        <taxon>eudicotyledons</taxon>
        <taxon>Gunneridae</taxon>
        <taxon>Pentapetalae</taxon>
        <taxon>asterids</taxon>
        <taxon>campanulids</taxon>
        <taxon>Asterales</taxon>
        <taxon>Asteraceae</taxon>
        <taxon>Asteroideae</taxon>
        <taxon>Anthemideae</taxon>
        <taxon>Anthemidinae</taxon>
        <taxon>Tanacetum</taxon>
    </lineage>
</organism>
<keyword evidence="1" id="KW-0349">Heme</keyword>
<evidence type="ECO:0000256" key="3">
    <source>
        <dbReference type="ARBA" id="ARBA00023004"/>
    </source>
</evidence>
<keyword evidence="7" id="KW-1185">Reference proteome</keyword>
<dbReference type="PROSITE" id="PS50255">
    <property type="entry name" value="CYTOCHROME_B5_2"/>
    <property type="match status" value="1"/>
</dbReference>
<keyword evidence="2" id="KW-0479">Metal-binding</keyword>
<evidence type="ECO:0000259" key="5">
    <source>
        <dbReference type="PROSITE" id="PS50255"/>
    </source>
</evidence>